<keyword evidence="3" id="KW-0175">Coiled coil</keyword>
<comment type="caution">
    <text evidence="5">The sequence shown here is derived from an EMBL/GenBank/DDBJ whole genome shotgun (WGS) entry which is preliminary data.</text>
</comment>
<dbReference type="Gene3D" id="1.25.40.10">
    <property type="entry name" value="Tetratricopeptide repeat domain"/>
    <property type="match status" value="2"/>
</dbReference>
<dbReference type="PANTHER" id="PTHR45641:SF19">
    <property type="entry name" value="NEPHROCYSTIN-3"/>
    <property type="match status" value="1"/>
</dbReference>
<evidence type="ECO:0000313" key="6">
    <source>
        <dbReference type="Proteomes" id="UP000481153"/>
    </source>
</evidence>
<dbReference type="Pfam" id="PF13174">
    <property type="entry name" value="TPR_6"/>
    <property type="match status" value="1"/>
</dbReference>
<dbReference type="AlphaFoldDB" id="A0A6G0XJE5"/>
<dbReference type="InterPro" id="IPR011990">
    <property type="entry name" value="TPR-like_helical_dom_sf"/>
</dbReference>
<dbReference type="SMART" id="SM00028">
    <property type="entry name" value="TPR"/>
    <property type="match status" value="6"/>
</dbReference>
<keyword evidence="2" id="KW-0802">TPR repeat</keyword>
<name>A0A6G0XJE5_9STRA</name>
<feature type="coiled-coil region" evidence="3">
    <location>
        <begin position="299"/>
        <end position="326"/>
    </location>
</feature>
<evidence type="ECO:0000256" key="3">
    <source>
        <dbReference type="SAM" id="Coils"/>
    </source>
</evidence>
<reference evidence="5 6" key="1">
    <citation type="submission" date="2019-07" db="EMBL/GenBank/DDBJ databases">
        <title>Genomics analysis of Aphanomyces spp. identifies a new class of oomycete effector associated with host adaptation.</title>
        <authorList>
            <person name="Gaulin E."/>
        </authorList>
    </citation>
    <scope>NUCLEOTIDE SEQUENCE [LARGE SCALE GENOMIC DNA]</scope>
    <source>
        <strain evidence="5 6">ATCC 201684</strain>
    </source>
</reference>
<evidence type="ECO:0000313" key="5">
    <source>
        <dbReference type="EMBL" id="KAF0740344.1"/>
    </source>
</evidence>
<organism evidence="5 6">
    <name type="scientific">Aphanomyces euteiches</name>
    <dbReference type="NCBI Taxonomy" id="100861"/>
    <lineage>
        <taxon>Eukaryota</taxon>
        <taxon>Sar</taxon>
        <taxon>Stramenopiles</taxon>
        <taxon>Oomycota</taxon>
        <taxon>Saprolegniomycetes</taxon>
        <taxon>Saprolegniales</taxon>
        <taxon>Verrucalvaceae</taxon>
        <taxon>Aphanomyces</taxon>
    </lineage>
</organism>
<dbReference type="SUPFAM" id="SSF48452">
    <property type="entry name" value="TPR-like"/>
    <property type="match status" value="2"/>
</dbReference>
<evidence type="ECO:0000256" key="2">
    <source>
        <dbReference type="ARBA" id="ARBA00022803"/>
    </source>
</evidence>
<dbReference type="Proteomes" id="UP000481153">
    <property type="component" value="Unassembled WGS sequence"/>
</dbReference>
<dbReference type="VEuPathDB" id="FungiDB:AeMF1_012279"/>
<gene>
    <name evidence="5" type="ORF">Ae201684_004084</name>
</gene>
<dbReference type="PANTHER" id="PTHR45641">
    <property type="entry name" value="TETRATRICOPEPTIDE REPEAT PROTEIN (AFU_ORTHOLOGUE AFUA_6G03870)"/>
    <property type="match status" value="1"/>
</dbReference>
<keyword evidence="1" id="KW-0677">Repeat</keyword>
<dbReference type="InterPro" id="IPR019734">
    <property type="entry name" value="TPR_rpt"/>
</dbReference>
<dbReference type="Pfam" id="PF13424">
    <property type="entry name" value="TPR_12"/>
    <property type="match status" value="1"/>
</dbReference>
<feature type="chain" id="PRO_5026287759" evidence="4">
    <location>
        <begin position="18"/>
        <end position="330"/>
    </location>
</feature>
<dbReference type="EMBL" id="VJMJ01000052">
    <property type="protein sequence ID" value="KAF0740344.1"/>
    <property type="molecule type" value="Genomic_DNA"/>
</dbReference>
<accession>A0A6G0XJE5</accession>
<proteinExistence type="predicted"/>
<keyword evidence="6" id="KW-1185">Reference proteome</keyword>
<keyword evidence="4" id="KW-0732">Signal</keyword>
<evidence type="ECO:0000256" key="4">
    <source>
        <dbReference type="SAM" id="SignalP"/>
    </source>
</evidence>
<evidence type="ECO:0000256" key="1">
    <source>
        <dbReference type="ARBA" id="ARBA00022737"/>
    </source>
</evidence>
<feature type="signal peptide" evidence="4">
    <location>
        <begin position="1"/>
        <end position="17"/>
    </location>
</feature>
<protein>
    <submittedName>
        <fullName evidence="5">Uncharacterized protein</fullName>
    </submittedName>
</protein>
<sequence length="330" mass="36536">MRWFILLAVTLVLVVNGNPPVKDDDPALVEIRILRNDALKLKDKKNYGEAITKLDKAIRALRDLHESRTDPKKRAADASLMAQSLSELGNVLMADKQFHSAKRVLEQAVDLSKRLFGPSHPSYSLALRNLGEVQLALDQHEDAIKSYSDLKSHAEKGLGKGHETVVDAARRIGESYEKLNKFDDAIQTYKDVLSELGLGESIPKNLAASAHEAGVGEIYQGLASCLMKRNKLKEALTYATVASGIMKRREGATSMAYAFTLNLMAGINTYLGSETKALEYLKKAQKIALKNHGEFHPLVSQGETNIKQLEERIQKKQAMAKDELVAKDEL</sequence>